<dbReference type="NCBIfam" id="NF002935">
    <property type="entry name" value="PRK03578.1"/>
    <property type="match status" value="1"/>
</dbReference>
<dbReference type="PROSITE" id="PS50076">
    <property type="entry name" value="DNAJ_2"/>
    <property type="match status" value="1"/>
</dbReference>
<sequence>MQNHFELFNLPLQFAVDAVALDSAYRDVQGRVHPDKFVNATDAEKRVAMQWATRANEAYQTLKNPQKRAQYMCELAGVDLQTESNTSMPMAFLVQQMEWREELGDARAGKDSDALESLDKQLRNARKEQLAQIEQQINAADYAAAAQGVRALMFLEKFKEEIEHSFASIEEN</sequence>
<organism evidence="6 7">
    <name type="scientific">Duganella margarita</name>
    <dbReference type="NCBI Taxonomy" id="2692170"/>
    <lineage>
        <taxon>Bacteria</taxon>
        <taxon>Pseudomonadati</taxon>
        <taxon>Pseudomonadota</taxon>
        <taxon>Betaproteobacteria</taxon>
        <taxon>Burkholderiales</taxon>
        <taxon>Oxalobacteraceae</taxon>
        <taxon>Telluria group</taxon>
        <taxon>Duganella</taxon>
    </lineage>
</organism>
<dbReference type="GO" id="GO:0006457">
    <property type="term" value="P:protein folding"/>
    <property type="evidence" value="ECO:0007669"/>
    <property type="project" value="UniProtKB-UniRule"/>
</dbReference>
<evidence type="ECO:0000256" key="1">
    <source>
        <dbReference type="ARBA" id="ARBA00010476"/>
    </source>
</evidence>
<dbReference type="AlphaFoldDB" id="A0A7X4H275"/>
<dbReference type="Pfam" id="PF07743">
    <property type="entry name" value="HSCB_C"/>
    <property type="match status" value="1"/>
</dbReference>
<dbReference type="GO" id="GO:0051087">
    <property type="term" value="F:protein-folding chaperone binding"/>
    <property type="evidence" value="ECO:0007669"/>
    <property type="project" value="InterPro"/>
</dbReference>
<dbReference type="EMBL" id="WWCR01000010">
    <property type="protein sequence ID" value="MYM72899.1"/>
    <property type="molecule type" value="Genomic_DNA"/>
</dbReference>
<evidence type="ECO:0000256" key="3">
    <source>
        <dbReference type="ARBA" id="ARBA00025596"/>
    </source>
</evidence>
<evidence type="ECO:0000313" key="6">
    <source>
        <dbReference type="EMBL" id="MYM72899.1"/>
    </source>
</evidence>
<dbReference type="Gene3D" id="1.10.287.110">
    <property type="entry name" value="DnaJ domain"/>
    <property type="match status" value="1"/>
</dbReference>
<protein>
    <recommendedName>
        <fullName evidence="4">Co-chaperone protein HscB homolog</fullName>
    </recommendedName>
</protein>
<dbReference type="CDD" id="cd06257">
    <property type="entry name" value="DnaJ"/>
    <property type="match status" value="1"/>
</dbReference>
<dbReference type="GO" id="GO:1990230">
    <property type="term" value="C:iron-sulfur cluster transfer complex"/>
    <property type="evidence" value="ECO:0007669"/>
    <property type="project" value="TreeGrafter"/>
</dbReference>
<dbReference type="Pfam" id="PF00226">
    <property type="entry name" value="DnaJ"/>
    <property type="match status" value="1"/>
</dbReference>
<dbReference type="SUPFAM" id="SSF46565">
    <property type="entry name" value="Chaperone J-domain"/>
    <property type="match status" value="1"/>
</dbReference>
<dbReference type="SUPFAM" id="SSF47144">
    <property type="entry name" value="HSC20 (HSCB), C-terminal oligomerisation domain"/>
    <property type="match status" value="1"/>
</dbReference>
<dbReference type="InterPro" id="IPR009073">
    <property type="entry name" value="HscB_oligo_C"/>
</dbReference>
<dbReference type="InterPro" id="IPR036386">
    <property type="entry name" value="HscB_C_sf"/>
</dbReference>
<comment type="function">
    <text evidence="3 4">Co-chaperone involved in the maturation of iron-sulfur cluster-containing proteins. Seems to help targeting proteins to be folded toward HscA.</text>
</comment>
<evidence type="ECO:0000256" key="2">
    <source>
        <dbReference type="ARBA" id="ARBA00023186"/>
    </source>
</evidence>
<dbReference type="PANTHER" id="PTHR14021">
    <property type="entry name" value="IRON-SULFUR CLUSTER CO-CHAPERONE PROTEIN HSCB"/>
    <property type="match status" value="1"/>
</dbReference>
<dbReference type="GO" id="GO:0051259">
    <property type="term" value="P:protein complex oligomerization"/>
    <property type="evidence" value="ECO:0007669"/>
    <property type="project" value="InterPro"/>
</dbReference>
<dbReference type="InterPro" id="IPR004640">
    <property type="entry name" value="HscB"/>
</dbReference>
<dbReference type="Proteomes" id="UP000469734">
    <property type="component" value="Unassembled WGS sequence"/>
</dbReference>
<dbReference type="NCBIfam" id="TIGR00714">
    <property type="entry name" value="hscB"/>
    <property type="match status" value="1"/>
</dbReference>
<evidence type="ECO:0000313" key="7">
    <source>
        <dbReference type="Proteomes" id="UP000469734"/>
    </source>
</evidence>
<feature type="domain" description="J" evidence="5">
    <location>
        <begin position="3"/>
        <end position="75"/>
    </location>
</feature>
<proteinExistence type="inferred from homology"/>
<dbReference type="GO" id="GO:0001671">
    <property type="term" value="F:ATPase activator activity"/>
    <property type="evidence" value="ECO:0007669"/>
    <property type="project" value="InterPro"/>
</dbReference>
<reference evidence="6 7" key="1">
    <citation type="submission" date="2019-12" db="EMBL/GenBank/DDBJ databases">
        <title>Novel species isolated from a subtropical stream in China.</title>
        <authorList>
            <person name="Lu H."/>
        </authorList>
    </citation>
    <scope>NUCLEOTIDE SEQUENCE [LARGE SCALE GENOMIC DNA]</scope>
    <source>
        <strain evidence="6 7">FT134W</strain>
    </source>
</reference>
<evidence type="ECO:0000256" key="4">
    <source>
        <dbReference type="HAMAP-Rule" id="MF_00682"/>
    </source>
</evidence>
<comment type="similarity">
    <text evidence="1 4">Belongs to the HscB family.</text>
</comment>
<comment type="subunit">
    <text evidence="4">Interacts with HscA and stimulates its ATPase activity.</text>
</comment>
<dbReference type="SMART" id="SM00271">
    <property type="entry name" value="DnaJ"/>
    <property type="match status" value="1"/>
</dbReference>
<dbReference type="InterPro" id="IPR001623">
    <property type="entry name" value="DnaJ_domain"/>
</dbReference>
<gene>
    <name evidence="4 6" type="primary">hscB</name>
    <name evidence="6" type="ORF">GTP56_11885</name>
</gene>
<dbReference type="PANTHER" id="PTHR14021:SF15">
    <property type="entry name" value="IRON-SULFUR CLUSTER CO-CHAPERONE PROTEIN HSCB"/>
    <property type="match status" value="1"/>
</dbReference>
<name>A0A7X4H275_9BURK</name>
<dbReference type="RefSeq" id="WP_161050243.1">
    <property type="nucleotide sequence ID" value="NZ_WWCR01000010.1"/>
</dbReference>
<dbReference type="InterPro" id="IPR036869">
    <property type="entry name" value="J_dom_sf"/>
</dbReference>
<dbReference type="HAMAP" id="MF_00682">
    <property type="entry name" value="HscB"/>
    <property type="match status" value="1"/>
</dbReference>
<dbReference type="Gene3D" id="1.20.1280.20">
    <property type="entry name" value="HscB, C-terminal domain"/>
    <property type="match status" value="1"/>
</dbReference>
<comment type="caution">
    <text evidence="6">The sequence shown here is derived from an EMBL/GenBank/DDBJ whole genome shotgun (WGS) entry which is preliminary data.</text>
</comment>
<dbReference type="GO" id="GO:0044571">
    <property type="term" value="P:[2Fe-2S] cluster assembly"/>
    <property type="evidence" value="ECO:0007669"/>
    <property type="project" value="InterPro"/>
</dbReference>
<keyword evidence="2 4" id="KW-0143">Chaperone</keyword>
<evidence type="ECO:0000259" key="5">
    <source>
        <dbReference type="PROSITE" id="PS50076"/>
    </source>
</evidence>
<accession>A0A7X4H275</accession>